<evidence type="ECO:0000256" key="1">
    <source>
        <dbReference type="SAM" id="MobiDB-lite"/>
    </source>
</evidence>
<gene>
    <name evidence="2" type="ORF">EHS24_003692</name>
</gene>
<reference evidence="2 3" key="1">
    <citation type="submission" date="2018-11" db="EMBL/GenBank/DDBJ databases">
        <title>Genome sequence of Apiotrichum porosum DSM 27194.</title>
        <authorList>
            <person name="Aliyu H."/>
            <person name="Gorte O."/>
            <person name="Ochsenreither K."/>
        </authorList>
    </citation>
    <scope>NUCLEOTIDE SEQUENCE [LARGE SCALE GENOMIC DNA]</scope>
    <source>
        <strain evidence="2 3">DSM 27194</strain>
    </source>
</reference>
<dbReference type="RefSeq" id="XP_028472213.1">
    <property type="nucleotide sequence ID" value="XM_028619344.1"/>
</dbReference>
<accession>A0A427XDY7</accession>
<proteinExistence type="predicted"/>
<comment type="caution">
    <text evidence="2">The sequence shown here is derived from an EMBL/GenBank/DDBJ whole genome shotgun (WGS) entry which is preliminary data.</text>
</comment>
<evidence type="ECO:0000313" key="2">
    <source>
        <dbReference type="EMBL" id="RSH77066.1"/>
    </source>
</evidence>
<dbReference type="AlphaFoldDB" id="A0A427XDY7"/>
<evidence type="ECO:0000313" key="3">
    <source>
        <dbReference type="Proteomes" id="UP000279236"/>
    </source>
</evidence>
<organism evidence="2 3">
    <name type="scientific">Apiotrichum porosum</name>
    <dbReference type="NCBI Taxonomy" id="105984"/>
    <lineage>
        <taxon>Eukaryota</taxon>
        <taxon>Fungi</taxon>
        <taxon>Dikarya</taxon>
        <taxon>Basidiomycota</taxon>
        <taxon>Agaricomycotina</taxon>
        <taxon>Tremellomycetes</taxon>
        <taxon>Trichosporonales</taxon>
        <taxon>Trichosporonaceae</taxon>
        <taxon>Apiotrichum</taxon>
    </lineage>
</organism>
<sequence>MNTSMSTSPPMGIPEDHVRMTKGPRRNSCEARPGLIESTHIAPLNEGIMAPDHAMPTMMATSPPMGIPADHVRPNKGPRRNSCEARPGLIESTHLAPLNEGLMAPEPTECDLSDDQMAKLY</sequence>
<keyword evidence="3" id="KW-1185">Reference proteome</keyword>
<dbReference type="OrthoDB" id="2581931at2759"/>
<dbReference type="EMBL" id="RSCE01000018">
    <property type="protein sequence ID" value="RSH77066.1"/>
    <property type="molecule type" value="Genomic_DNA"/>
</dbReference>
<name>A0A427XDY7_9TREE</name>
<dbReference type="Proteomes" id="UP000279236">
    <property type="component" value="Unassembled WGS sequence"/>
</dbReference>
<dbReference type="GeneID" id="39588235"/>
<feature type="compositionally biased region" description="Low complexity" evidence="1">
    <location>
        <begin position="54"/>
        <end position="64"/>
    </location>
</feature>
<protein>
    <submittedName>
        <fullName evidence="2">Uncharacterized protein</fullName>
    </submittedName>
</protein>
<feature type="region of interest" description="Disordered" evidence="1">
    <location>
        <begin position="1"/>
        <end position="121"/>
    </location>
</feature>